<dbReference type="PANTHER" id="PTHR43179">
    <property type="entry name" value="RHAMNOSYLTRANSFERASE WBBL"/>
    <property type="match status" value="1"/>
</dbReference>
<reference evidence="5 6" key="1">
    <citation type="submission" date="2023-02" db="EMBL/GenBank/DDBJ databases">
        <title>Genome sequence of Mucilaginibacter jinjuensis strain KACC 16571.</title>
        <authorList>
            <person name="Kim S."/>
            <person name="Heo J."/>
            <person name="Kwon S.-W."/>
        </authorList>
    </citation>
    <scope>NUCLEOTIDE SEQUENCE [LARGE SCALE GENOMIC DNA]</scope>
    <source>
        <strain evidence="5 6">KACC 16571</strain>
    </source>
</reference>
<feature type="transmembrane region" description="Helical" evidence="4">
    <location>
        <begin position="257"/>
        <end position="277"/>
    </location>
</feature>
<dbReference type="Proteomes" id="UP001216139">
    <property type="component" value="Chromosome"/>
</dbReference>
<accession>A0ABY7T4C1</accession>
<dbReference type="InterPro" id="IPR029044">
    <property type="entry name" value="Nucleotide-diphossugar_trans"/>
</dbReference>
<evidence type="ECO:0000256" key="3">
    <source>
        <dbReference type="ARBA" id="ARBA00022679"/>
    </source>
</evidence>
<organism evidence="5 6">
    <name type="scientific">Mucilaginibacter jinjuensis</name>
    <dbReference type="NCBI Taxonomy" id="1176721"/>
    <lineage>
        <taxon>Bacteria</taxon>
        <taxon>Pseudomonadati</taxon>
        <taxon>Bacteroidota</taxon>
        <taxon>Sphingobacteriia</taxon>
        <taxon>Sphingobacteriales</taxon>
        <taxon>Sphingobacteriaceae</taxon>
        <taxon>Mucilaginibacter</taxon>
    </lineage>
</organism>
<proteinExistence type="inferred from homology"/>
<keyword evidence="3" id="KW-0808">Transferase</keyword>
<evidence type="ECO:0000256" key="2">
    <source>
        <dbReference type="ARBA" id="ARBA00022676"/>
    </source>
</evidence>
<dbReference type="SUPFAM" id="SSF53448">
    <property type="entry name" value="Nucleotide-diphospho-sugar transferases"/>
    <property type="match status" value="1"/>
</dbReference>
<keyword evidence="4" id="KW-1133">Transmembrane helix</keyword>
<sequence>MPKAVAVILVNWNTPAFTANCIRSLIEYCDNGLFDIIVVDNGSTDNSLQILSAKFPKLTYIDNKENLGFAEGNNRGLQQSINAGYEYSLVINTDTLVDEDIVTALTTHLNNHSQAAAVQPAIFWMHNRTKLWNGPCGFNALLGITYSKTQDSIQKLTSYQKVEWVTGCCILIRNSALKKAGMFNKQFFLYYEDVELSYRLRSHGYEVHYLPTNKMYHEAGISGKSSTKNAEGFLNPFIHYYTSRNHLWFLRKYGKPVFYPVNLIYNTGYYLAVLTYLKLRGRNKKVSLLLKGIKEGLFTPRSVIWPNN</sequence>
<evidence type="ECO:0000313" key="5">
    <source>
        <dbReference type="EMBL" id="WCT10596.1"/>
    </source>
</evidence>
<dbReference type="EMBL" id="CP117167">
    <property type="protein sequence ID" value="WCT10596.1"/>
    <property type="molecule type" value="Genomic_DNA"/>
</dbReference>
<keyword evidence="4" id="KW-0472">Membrane</keyword>
<comment type="similarity">
    <text evidence="1">Belongs to the glycosyltransferase 2 family.</text>
</comment>
<evidence type="ECO:0000256" key="1">
    <source>
        <dbReference type="ARBA" id="ARBA00006739"/>
    </source>
</evidence>
<keyword evidence="4" id="KW-0812">Transmembrane</keyword>
<keyword evidence="2" id="KW-0328">Glycosyltransferase</keyword>
<keyword evidence="6" id="KW-1185">Reference proteome</keyword>
<dbReference type="Pfam" id="PF13641">
    <property type="entry name" value="Glyco_tranf_2_3"/>
    <property type="match status" value="1"/>
</dbReference>
<gene>
    <name evidence="5" type="ORF">PQO05_17815</name>
</gene>
<dbReference type="CDD" id="cd04186">
    <property type="entry name" value="GT_2_like_c"/>
    <property type="match status" value="1"/>
</dbReference>
<protein>
    <submittedName>
        <fullName evidence="5">Glycosyltransferase family 2 protein</fullName>
    </submittedName>
</protein>
<evidence type="ECO:0000313" key="6">
    <source>
        <dbReference type="Proteomes" id="UP001216139"/>
    </source>
</evidence>
<evidence type="ECO:0000256" key="4">
    <source>
        <dbReference type="SAM" id="Phobius"/>
    </source>
</evidence>
<dbReference type="RefSeq" id="WP_273628785.1">
    <property type="nucleotide sequence ID" value="NZ_CP117167.1"/>
</dbReference>
<name>A0ABY7T4C1_9SPHI</name>
<dbReference type="PANTHER" id="PTHR43179:SF12">
    <property type="entry name" value="GALACTOFURANOSYLTRANSFERASE GLFT2"/>
    <property type="match status" value="1"/>
</dbReference>
<dbReference type="Gene3D" id="3.90.550.10">
    <property type="entry name" value="Spore Coat Polysaccharide Biosynthesis Protein SpsA, Chain A"/>
    <property type="match status" value="1"/>
</dbReference>